<protein>
    <recommendedName>
        <fullName evidence="3">DDE-1 domain-containing protein</fullName>
    </recommendedName>
</protein>
<dbReference type="AlphaFoldDB" id="A0A9P0KKI4"/>
<comment type="caution">
    <text evidence="1">The sequence shown here is derived from an EMBL/GenBank/DDBJ whole genome shotgun (WGS) entry which is preliminary data.</text>
</comment>
<organism evidence="1 2">
    <name type="scientific">Acanthoscelides obtectus</name>
    <name type="common">Bean weevil</name>
    <name type="synonym">Bruchus obtectus</name>
    <dbReference type="NCBI Taxonomy" id="200917"/>
    <lineage>
        <taxon>Eukaryota</taxon>
        <taxon>Metazoa</taxon>
        <taxon>Ecdysozoa</taxon>
        <taxon>Arthropoda</taxon>
        <taxon>Hexapoda</taxon>
        <taxon>Insecta</taxon>
        <taxon>Pterygota</taxon>
        <taxon>Neoptera</taxon>
        <taxon>Endopterygota</taxon>
        <taxon>Coleoptera</taxon>
        <taxon>Polyphaga</taxon>
        <taxon>Cucujiformia</taxon>
        <taxon>Chrysomeloidea</taxon>
        <taxon>Chrysomelidae</taxon>
        <taxon>Bruchinae</taxon>
        <taxon>Bruchini</taxon>
        <taxon>Acanthoscelides</taxon>
    </lineage>
</organism>
<keyword evidence="2" id="KW-1185">Reference proteome</keyword>
<sequence>MVEQFHWTMTDVHQMSRSYVRKTTPKYDIDDLRRVAEAKGALWVKLLLNIRYLKLHYLNKFAEANKLNHGFNKEFQLAEATSYNIITAFNATEVKLEALQPRHNFSVHQLFNIDETAPKGLRQVAKATSGERGVTTTIVYAASANGTYVPPMFIFKRKRMSELLLKCCNRDMIATVSDSVTSKGSTDEQ</sequence>
<evidence type="ECO:0000313" key="2">
    <source>
        <dbReference type="Proteomes" id="UP001152888"/>
    </source>
</evidence>
<name>A0A9P0KKI4_ACAOB</name>
<dbReference type="Proteomes" id="UP001152888">
    <property type="component" value="Unassembled WGS sequence"/>
</dbReference>
<reference evidence="1" key="1">
    <citation type="submission" date="2022-03" db="EMBL/GenBank/DDBJ databases">
        <authorList>
            <person name="Sayadi A."/>
        </authorList>
    </citation>
    <scope>NUCLEOTIDE SEQUENCE</scope>
</reference>
<evidence type="ECO:0000313" key="1">
    <source>
        <dbReference type="EMBL" id="CAH1976103.1"/>
    </source>
</evidence>
<dbReference type="OrthoDB" id="6769576at2759"/>
<evidence type="ECO:0008006" key="3">
    <source>
        <dbReference type="Google" id="ProtNLM"/>
    </source>
</evidence>
<dbReference type="EMBL" id="CAKOFQ010006843">
    <property type="protein sequence ID" value="CAH1976103.1"/>
    <property type="molecule type" value="Genomic_DNA"/>
</dbReference>
<accession>A0A9P0KKI4</accession>
<gene>
    <name evidence="1" type="ORF">ACAOBT_LOCUS11957</name>
</gene>
<proteinExistence type="predicted"/>